<feature type="transmembrane region" description="Helical" evidence="7">
    <location>
        <begin position="241"/>
        <end position="262"/>
    </location>
</feature>
<evidence type="ECO:0000256" key="5">
    <source>
        <dbReference type="ARBA" id="ARBA00023136"/>
    </source>
</evidence>
<dbReference type="Proteomes" id="UP001500266">
    <property type="component" value="Unassembled WGS sequence"/>
</dbReference>
<feature type="transmembrane region" description="Helical" evidence="7">
    <location>
        <begin position="400"/>
        <end position="420"/>
    </location>
</feature>
<comment type="subcellular location">
    <subcellularLocation>
        <location evidence="1">Cell membrane</location>
        <topology evidence="1">Multi-pass membrane protein</topology>
    </subcellularLocation>
</comment>
<evidence type="ECO:0000313" key="11">
    <source>
        <dbReference type="Proteomes" id="UP001500266"/>
    </source>
</evidence>
<reference evidence="11" key="1">
    <citation type="journal article" date="2019" name="Int. J. Syst. Evol. Microbiol.">
        <title>The Global Catalogue of Microorganisms (GCM) 10K type strain sequencing project: providing services to taxonomists for standard genome sequencing and annotation.</title>
        <authorList>
            <consortium name="The Broad Institute Genomics Platform"/>
            <consortium name="The Broad Institute Genome Sequencing Center for Infectious Disease"/>
            <person name="Wu L."/>
            <person name="Ma J."/>
        </authorList>
    </citation>
    <scope>NUCLEOTIDE SEQUENCE [LARGE SCALE GENOMIC DNA]</scope>
    <source>
        <strain evidence="11">JCM 17316</strain>
    </source>
</reference>
<dbReference type="EMBL" id="BAABDO010000016">
    <property type="protein sequence ID" value="GAA4134799.1"/>
    <property type="molecule type" value="Genomic_DNA"/>
</dbReference>
<proteinExistence type="inferred from homology"/>
<evidence type="ECO:0000256" key="3">
    <source>
        <dbReference type="ARBA" id="ARBA00022692"/>
    </source>
</evidence>
<evidence type="ECO:0000259" key="9">
    <source>
        <dbReference type="Pfam" id="PF12704"/>
    </source>
</evidence>
<organism evidence="10 11">
    <name type="scientific">Actinomadura keratinilytica</name>
    <dbReference type="NCBI Taxonomy" id="547461"/>
    <lineage>
        <taxon>Bacteria</taxon>
        <taxon>Bacillati</taxon>
        <taxon>Actinomycetota</taxon>
        <taxon>Actinomycetes</taxon>
        <taxon>Streptosporangiales</taxon>
        <taxon>Thermomonosporaceae</taxon>
        <taxon>Actinomadura</taxon>
    </lineage>
</organism>
<keyword evidence="11" id="KW-1185">Reference proteome</keyword>
<comment type="caution">
    <text evidence="10">The sequence shown here is derived from an EMBL/GenBank/DDBJ whole genome shotgun (WGS) entry which is preliminary data.</text>
</comment>
<keyword evidence="4 7" id="KW-1133">Transmembrane helix</keyword>
<evidence type="ECO:0008006" key="12">
    <source>
        <dbReference type="Google" id="ProtNLM"/>
    </source>
</evidence>
<name>A0ABP7YE24_9ACTN</name>
<dbReference type="Pfam" id="PF02687">
    <property type="entry name" value="FtsX"/>
    <property type="match status" value="2"/>
</dbReference>
<feature type="domain" description="ABC3 transporter permease C-terminal" evidence="8">
    <location>
        <begin position="246"/>
        <end position="359"/>
    </location>
</feature>
<keyword evidence="3 7" id="KW-0812">Transmembrane</keyword>
<evidence type="ECO:0000259" key="8">
    <source>
        <dbReference type="Pfam" id="PF02687"/>
    </source>
</evidence>
<evidence type="ECO:0000256" key="7">
    <source>
        <dbReference type="SAM" id="Phobius"/>
    </source>
</evidence>
<keyword evidence="5 7" id="KW-0472">Membrane</keyword>
<keyword evidence="2" id="KW-1003">Cell membrane</keyword>
<evidence type="ECO:0000313" key="10">
    <source>
        <dbReference type="EMBL" id="GAA4134799.1"/>
    </source>
</evidence>
<evidence type="ECO:0000256" key="2">
    <source>
        <dbReference type="ARBA" id="ARBA00022475"/>
    </source>
</evidence>
<feature type="transmembrane region" description="Helical" evidence="7">
    <location>
        <begin position="451"/>
        <end position="473"/>
    </location>
</feature>
<protein>
    <recommendedName>
        <fullName evidence="12">FtsX-like permease family protein</fullName>
    </recommendedName>
</protein>
<sequence>MGRFLLAFRLARRDLRRRRAQAFLLLVAIAATTTTLTLGLLVRNAADDPWDRTRAATAGPDAVATASASDARALAALAKADGVADAVRPFPTFSVRLGVRDTQVNAVVQGRDIVPSRIDRPYVTSGSWLRRGSVVVERAFADALSVRPGDEVTLAGRRFTVAGIAVTTGRAPYPSSAPGLVWTTRADAARLPALAQRRLTMPLRLDDPSAAPAFAARHPGVTPWQTLSEYATAELTLANNALITGSWALAILAGLCIALLVGGRLAEQSRRVGLLKAAGATPAVVALTLLAEHMFIAVAAAVIGLLAGWAASPLLTGPNAGLLESGGTAPTMGIVAAVLLLALGVTATATAFPALRGARVTTAHALRAPVRPPRRLGLPSGLPVTLLLGLRIAARRVRRTILAALSTAVTVAMIVAALAMNRDVARMDGRATGPDFVPGAGNPVTERVSQIVLVLAVAMLLLAAVNSVLTAWATSLDTLRTSALARALGATPRQITSGLVAAHLLPATVAAAGGLPLGLAVYAAARAVGQSSASGQVPILWLAAVLPTALAAVTALTAIPVRHAATRPVAPTLTTT</sequence>
<accession>A0ABP7YE24</accession>
<feature type="domain" description="MacB-like periplasmic core" evidence="9">
    <location>
        <begin position="25"/>
        <end position="216"/>
    </location>
</feature>
<evidence type="ECO:0000256" key="1">
    <source>
        <dbReference type="ARBA" id="ARBA00004651"/>
    </source>
</evidence>
<evidence type="ECO:0000256" key="6">
    <source>
        <dbReference type="ARBA" id="ARBA00038076"/>
    </source>
</evidence>
<dbReference type="PANTHER" id="PTHR30572">
    <property type="entry name" value="MEMBRANE COMPONENT OF TRANSPORTER-RELATED"/>
    <property type="match status" value="1"/>
</dbReference>
<feature type="transmembrane region" description="Helical" evidence="7">
    <location>
        <begin position="504"/>
        <end position="525"/>
    </location>
</feature>
<feature type="domain" description="ABC3 transporter permease C-terminal" evidence="8">
    <location>
        <begin position="454"/>
        <end position="568"/>
    </location>
</feature>
<feature type="transmembrane region" description="Helical" evidence="7">
    <location>
        <begin position="537"/>
        <end position="559"/>
    </location>
</feature>
<dbReference type="PANTHER" id="PTHR30572:SF4">
    <property type="entry name" value="ABC TRANSPORTER PERMEASE YTRF"/>
    <property type="match status" value="1"/>
</dbReference>
<feature type="transmembrane region" description="Helical" evidence="7">
    <location>
        <begin position="331"/>
        <end position="355"/>
    </location>
</feature>
<dbReference type="RefSeq" id="WP_345019083.1">
    <property type="nucleotide sequence ID" value="NZ_BAABDO010000016.1"/>
</dbReference>
<gene>
    <name evidence="10" type="ORF">GCM10022416_16830</name>
</gene>
<dbReference type="InterPro" id="IPR025857">
    <property type="entry name" value="MacB_PCD"/>
</dbReference>
<comment type="similarity">
    <text evidence="6">Belongs to the ABC-4 integral membrane protein family.</text>
</comment>
<evidence type="ECO:0000256" key="4">
    <source>
        <dbReference type="ARBA" id="ARBA00022989"/>
    </source>
</evidence>
<dbReference type="InterPro" id="IPR003838">
    <property type="entry name" value="ABC3_permease_C"/>
</dbReference>
<feature type="transmembrane region" description="Helical" evidence="7">
    <location>
        <begin position="283"/>
        <end position="311"/>
    </location>
</feature>
<dbReference type="Pfam" id="PF12704">
    <property type="entry name" value="MacB_PCD"/>
    <property type="match status" value="1"/>
</dbReference>
<dbReference type="InterPro" id="IPR050250">
    <property type="entry name" value="Macrolide_Exporter_MacB"/>
</dbReference>